<dbReference type="PANTHER" id="PTHR11953">
    <property type="entry name" value="EXOSOME COMPLEX COMPONENT"/>
    <property type="match status" value="1"/>
</dbReference>
<feature type="domain" description="THAP-type" evidence="7">
    <location>
        <begin position="2"/>
        <end position="65"/>
    </location>
</feature>
<name>A0ABQ9JEJ4_9CUCU</name>
<protein>
    <submittedName>
        <fullName evidence="8">Uncharacterized protein</fullName>
    </submittedName>
</protein>
<keyword evidence="2" id="KW-0479">Metal-binding</keyword>
<dbReference type="Pfam" id="PF05485">
    <property type="entry name" value="THAP"/>
    <property type="match status" value="1"/>
</dbReference>
<dbReference type="InterPro" id="IPR050080">
    <property type="entry name" value="RNase_PH"/>
</dbReference>
<dbReference type="InterPro" id="IPR036345">
    <property type="entry name" value="ExoRNase_PH_dom2_sf"/>
</dbReference>
<proteinExistence type="inferred from homology"/>
<evidence type="ECO:0000313" key="9">
    <source>
        <dbReference type="Proteomes" id="UP001162164"/>
    </source>
</evidence>
<dbReference type="Pfam" id="PF01138">
    <property type="entry name" value="RNase_PH"/>
    <property type="match status" value="1"/>
</dbReference>
<sequence>MVVACGSNSARDLVSFFRIPSEYDNHKQFNKLASERRKAWINRLKRADLTESKIKNGRICSKHFISGLRLDGRRANELRRIRCKLGVFTQPDGSAYLEQGLTKSISSSIRSTSGFTYSKYNGVNDFLALNPYSMAVFSTNERKKRPRGDRKSTELSMHLQQALLAVVKTELYPWSQIDVYVEVLHADGGIYPACVNAATLALIDAGIPIKEYVCACTASLANNNIPMLDISHQEEIIGGPTLTVAALPMSEKALQGCRDIRQILDEAVRLHVRDVGSSTGWAGTG</sequence>
<dbReference type="Gene3D" id="3.30.230.70">
    <property type="entry name" value="GHMP Kinase, N-terminal domain"/>
    <property type="match status" value="1"/>
</dbReference>
<dbReference type="InterPro" id="IPR006612">
    <property type="entry name" value="THAP_Znf"/>
</dbReference>
<dbReference type="InterPro" id="IPR020568">
    <property type="entry name" value="Ribosomal_Su5_D2-typ_SF"/>
</dbReference>
<evidence type="ECO:0000259" key="7">
    <source>
        <dbReference type="Pfam" id="PF05485"/>
    </source>
</evidence>
<gene>
    <name evidence="8" type="ORF">NQ317_003233</name>
</gene>
<evidence type="ECO:0000256" key="3">
    <source>
        <dbReference type="ARBA" id="ARBA00022771"/>
    </source>
</evidence>
<feature type="domain" description="Exoribonuclease phosphorolytic" evidence="6">
    <location>
        <begin position="77"/>
        <end position="208"/>
    </location>
</feature>
<comment type="caution">
    <text evidence="8">The sequence shown here is derived from an EMBL/GenBank/DDBJ whole genome shotgun (WGS) entry which is preliminary data.</text>
</comment>
<dbReference type="SUPFAM" id="SSF54211">
    <property type="entry name" value="Ribosomal protein S5 domain 2-like"/>
    <property type="match status" value="1"/>
</dbReference>
<organism evidence="8 9">
    <name type="scientific">Molorchus minor</name>
    <dbReference type="NCBI Taxonomy" id="1323400"/>
    <lineage>
        <taxon>Eukaryota</taxon>
        <taxon>Metazoa</taxon>
        <taxon>Ecdysozoa</taxon>
        <taxon>Arthropoda</taxon>
        <taxon>Hexapoda</taxon>
        <taxon>Insecta</taxon>
        <taxon>Pterygota</taxon>
        <taxon>Neoptera</taxon>
        <taxon>Endopterygota</taxon>
        <taxon>Coleoptera</taxon>
        <taxon>Polyphaga</taxon>
        <taxon>Cucujiformia</taxon>
        <taxon>Chrysomeloidea</taxon>
        <taxon>Cerambycidae</taxon>
        <taxon>Lamiinae</taxon>
        <taxon>Monochamini</taxon>
        <taxon>Molorchus</taxon>
    </lineage>
</organism>
<dbReference type="InterPro" id="IPR027408">
    <property type="entry name" value="PNPase/RNase_PH_dom_sf"/>
</dbReference>
<comment type="similarity">
    <text evidence="1">Belongs to the RNase PH family.</text>
</comment>
<dbReference type="PANTHER" id="PTHR11953:SF0">
    <property type="entry name" value="EXOSOME COMPLEX COMPONENT RRP41"/>
    <property type="match status" value="1"/>
</dbReference>
<evidence type="ECO:0000259" key="6">
    <source>
        <dbReference type="Pfam" id="PF01138"/>
    </source>
</evidence>
<keyword evidence="3" id="KW-0863">Zinc-finger</keyword>
<dbReference type="InterPro" id="IPR001247">
    <property type="entry name" value="ExoRNase_PH_dom1"/>
</dbReference>
<evidence type="ECO:0000256" key="5">
    <source>
        <dbReference type="ARBA" id="ARBA00023125"/>
    </source>
</evidence>
<keyword evidence="5" id="KW-0238">DNA-binding</keyword>
<reference evidence="8" key="1">
    <citation type="journal article" date="2023" name="Insect Mol. Biol.">
        <title>Genome sequencing provides insights into the evolution of gene families encoding plant cell wall-degrading enzymes in longhorned beetles.</title>
        <authorList>
            <person name="Shin N.R."/>
            <person name="Okamura Y."/>
            <person name="Kirsch R."/>
            <person name="Pauchet Y."/>
        </authorList>
    </citation>
    <scope>NUCLEOTIDE SEQUENCE</scope>
    <source>
        <strain evidence="8">MMC_N1</strain>
    </source>
</reference>
<accession>A0ABQ9JEJ4</accession>
<evidence type="ECO:0000313" key="8">
    <source>
        <dbReference type="EMBL" id="KAJ8976378.1"/>
    </source>
</evidence>
<dbReference type="EMBL" id="JAPWTJ010000683">
    <property type="protein sequence ID" value="KAJ8976378.1"/>
    <property type="molecule type" value="Genomic_DNA"/>
</dbReference>
<dbReference type="Proteomes" id="UP001162164">
    <property type="component" value="Unassembled WGS sequence"/>
</dbReference>
<dbReference type="CDD" id="cd11370">
    <property type="entry name" value="RNase_PH_RRP41"/>
    <property type="match status" value="1"/>
</dbReference>
<evidence type="ECO:0000256" key="2">
    <source>
        <dbReference type="ARBA" id="ARBA00022723"/>
    </source>
</evidence>
<evidence type="ECO:0000256" key="1">
    <source>
        <dbReference type="ARBA" id="ARBA00006678"/>
    </source>
</evidence>
<keyword evidence="4" id="KW-0862">Zinc</keyword>
<evidence type="ECO:0000256" key="4">
    <source>
        <dbReference type="ARBA" id="ARBA00022833"/>
    </source>
</evidence>
<keyword evidence="9" id="KW-1185">Reference proteome</keyword>
<dbReference type="SUPFAM" id="SSF55666">
    <property type="entry name" value="Ribonuclease PH domain 2-like"/>
    <property type="match status" value="1"/>
</dbReference>